<organism evidence="2">
    <name type="scientific">Mytilinidion resinicola</name>
    <dbReference type="NCBI Taxonomy" id="574789"/>
    <lineage>
        <taxon>Eukaryota</taxon>
        <taxon>Fungi</taxon>
        <taxon>Dikarya</taxon>
        <taxon>Ascomycota</taxon>
        <taxon>Pezizomycotina</taxon>
        <taxon>Dothideomycetes</taxon>
        <taxon>Pleosporomycetidae</taxon>
        <taxon>Mytilinidiales</taxon>
        <taxon>Mytilinidiaceae</taxon>
        <taxon>Mytilinidion</taxon>
    </lineage>
</organism>
<feature type="compositionally biased region" description="Polar residues" evidence="1">
    <location>
        <begin position="229"/>
        <end position="249"/>
    </location>
</feature>
<dbReference type="EMBL" id="MU003692">
    <property type="protein sequence ID" value="KAF2817902.1"/>
    <property type="molecule type" value="Genomic_DNA"/>
</dbReference>
<gene>
    <name evidence="2 4" type="ORF">BDZ99DRAFT_470849</name>
</gene>
<keyword evidence="3" id="KW-1185">Reference proteome</keyword>
<dbReference type="GeneID" id="54462564"/>
<reference evidence="4" key="2">
    <citation type="submission" date="2020-04" db="EMBL/GenBank/DDBJ databases">
        <authorList>
            <consortium name="NCBI Genome Project"/>
        </authorList>
    </citation>
    <scope>NUCLEOTIDE SEQUENCE</scope>
    <source>
        <strain evidence="4">CBS 304.34</strain>
    </source>
</reference>
<dbReference type="RefSeq" id="XP_033584866.1">
    <property type="nucleotide sequence ID" value="XM_033721671.1"/>
</dbReference>
<feature type="region of interest" description="Disordered" evidence="1">
    <location>
        <begin position="228"/>
        <end position="249"/>
    </location>
</feature>
<sequence>MATMSNSSALGNYASCKYKGDLCLTSMIEVPRPNDREALARHPEFIATTSLHQKRWTIEGGLWLALLLLWLAPADFTDSLEELVVYVNLETLPHHLCWVFLFNLVNITSLRRIIFKDQNIRPLHYTQDVKLLQDMLVDKLQPILHLPVVVAGYKVFSFEPGVAPEKRQWDIVAAQHVDIGILPLLREMRDEDRILSDRFKTMMKNERESPLENYFDVDTADFLRWATSDAGQSSDASPQADTPPTSRWR</sequence>
<dbReference type="Proteomes" id="UP000504636">
    <property type="component" value="Unplaced"/>
</dbReference>
<name>A0A6A6Z9V0_9PEZI</name>
<protein>
    <submittedName>
        <fullName evidence="2 4">Uncharacterized protein</fullName>
    </submittedName>
</protein>
<dbReference type="AlphaFoldDB" id="A0A6A6Z9V0"/>
<evidence type="ECO:0000313" key="3">
    <source>
        <dbReference type="Proteomes" id="UP000504636"/>
    </source>
</evidence>
<evidence type="ECO:0000313" key="4">
    <source>
        <dbReference type="RefSeq" id="XP_033584866.1"/>
    </source>
</evidence>
<reference evidence="2 4" key="1">
    <citation type="journal article" date="2020" name="Stud. Mycol.">
        <title>101 Dothideomycetes genomes: a test case for predicting lifestyles and emergence of pathogens.</title>
        <authorList>
            <person name="Haridas S."/>
            <person name="Albert R."/>
            <person name="Binder M."/>
            <person name="Bloem J."/>
            <person name="Labutti K."/>
            <person name="Salamov A."/>
            <person name="Andreopoulos B."/>
            <person name="Baker S."/>
            <person name="Barry K."/>
            <person name="Bills G."/>
            <person name="Bluhm B."/>
            <person name="Cannon C."/>
            <person name="Castanera R."/>
            <person name="Culley D."/>
            <person name="Daum C."/>
            <person name="Ezra D."/>
            <person name="Gonzalez J."/>
            <person name="Henrissat B."/>
            <person name="Kuo A."/>
            <person name="Liang C."/>
            <person name="Lipzen A."/>
            <person name="Lutzoni F."/>
            <person name="Magnuson J."/>
            <person name="Mondo S."/>
            <person name="Nolan M."/>
            <person name="Ohm R."/>
            <person name="Pangilinan J."/>
            <person name="Park H.-J."/>
            <person name="Ramirez L."/>
            <person name="Alfaro M."/>
            <person name="Sun H."/>
            <person name="Tritt A."/>
            <person name="Yoshinaga Y."/>
            <person name="Zwiers L.-H."/>
            <person name="Turgeon B."/>
            <person name="Goodwin S."/>
            <person name="Spatafora J."/>
            <person name="Crous P."/>
            <person name="Grigoriev I."/>
        </authorList>
    </citation>
    <scope>NUCLEOTIDE SEQUENCE</scope>
    <source>
        <strain evidence="2 4">CBS 304.34</strain>
    </source>
</reference>
<evidence type="ECO:0000256" key="1">
    <source>
        <dbReference type="SAM" id="MobiDB-lite"/>
    </source>
</evidence>
<proteinExistence type="predicted"/>
<accession>A0A6A6Z9V0</accession>
<evidence type="ECO:0000313" key="2">
    <source>
        <dbReference type="EMBL" id="KAF2817902.1"/>
    </source>
</evidence>
<reference evidence="4" key="3">
    <citation type="submission" date="2025-04" db="UniProtKB">
        <authorList>
            <consortium name="RefSeq"/>
        </authorList>
    </citation>
    <scope>IDENTIFICATION</scope>
    <source>
        <strain evidence="4">CBS 304.34</strain>
    </source>
</reference>